<protein>
    <submittedName>
        <fullName evidence="1">Capsular biosynthesis protein</fullName>
    </submittedName>
</protein>
<dbReference type="PANTHER" id="PTHR32385:SF15">
    <property type="entry name" value="INOSITOL PHOSPHOCERAMIDE MANNOSYLTRANSFERASE 1"/>
    <property type="match status" value="1"/>
</dbReference>
<dbReference type="RefSeq" id="WP_075197239.1">
    <property type="nucleotide sequence ID" value="NZ_CP187984.1"/>
</dbReference>
<gene>
    <name evidence="1" type="ORF">BS411_01415</name>
</gene>
<dbReference type="InterPro" id="IPR008441">
    <property type="entry name" value="AfumC-like_glycosyl_Trfase"/>
</dbReference>
<dbReference type="GO" id="GO:0051999">
    <property type="term" value="P:mannosyl-inositol phosphorylceramide biosynthetic process"/>
    <property type="evidence" value="ECO:0007669"/>
    <property type="project" value="TreeGrafter"/>
</dbReference>
<reference evidence="1" key="1">
    <citation type="submission" date="2016-12" db="EMBL/GenBank/DDBJ databases">
        <title>Analysis of the Molecular Diversity Among Cronobacter Species Isolated from Filth Flies Using a Pan Genomic DNA Microarray.</title>
        <authorList>
            <person name="Pava-Ripoll M."/>
            <person name="Tall B."/>
            <person name="Farber J."/>
            <person name="Fanning S."/>
            <person name="Lehner A."/>
            <person name="Stephan R."/>
            <person name="Pagotto F."/>
            <person name="Iverson C."/>
            <person name="Ziobro G."/>
            <person name="Miller A."/>
            <person name="Pearson R."/>
            <person name="Yan Q."/>
            <person name="Kim M."/>
            <person name="Jeong S."/>
            <person name="Park J."/>
            <person name="Jun S."/>
            <person name="Choi H."/>
            <person name="Chung T."/>
            <person name="Yoo Y."/>
            <person name="Park E."/>
            <person name="Hwang S."/>
            <person name="Lee B."/>
            <person name="Sathyamoorthy V."/>
            <person name="Carter L."/>
            <person name="Mammel M."/>
            <person name="Jackson S."/>
            <person name="Kothary M."/>
            <person name="Patel I."/>
            <person name="Grim C."/>
            <person name="Gopinath G."/>
            <person name="Gangiredla J."/>
            <person name="Chase H."/>
        </authorList>
    </citation>
    <scope>NUCLEOTIDE SEQUENCE [LARGE SCALE GENOMIC DNA]</scope>
    <source>
        <strain evidence="1">MOD1-Sh41s</strain>
    </source>
</reference>
<proteinExistence type="predicted"/>
<dbReference type="EMBL" id="MSAG01000001">
    <property type="protein sequence ID" value="PUX27084.1"/>
    <property type="molecule type" value="Genomic_DNA"/>
</dbReference>
<accession>A0A2T7BAY0</accession>
<dbReference type="PANTHER" id="PTHR32385">
    <property type="entry name" value="MANNOSYL PHOSPHORYLINOSITOL CERAMIDE SYNTHASE"/>
    <property type="match status" value="1"/>
</dbReference>
<dbReference type="SUPFAM" id="SSF53448">
    <property type="entry name" value="Nucleotide-diphospho-sugar transferases"/>
    <property type="match status" value="1"/>
</dbReference>
<dbReference type="InterPro" id="IPR051706">
    <property type="entry name" value="Glycosyltransferase_domain"/>
</dbReference>
<dbReference type="Gene3D" id="3.90.550.20">
    <property type="match status" value="1"/>
</dbReference>
<name>A0A2T7BAY0_9ENTR</name>
<evidence type="ECO:0000313" key="1">
    <source>
        <dbReference type="EMBL" id="PUX27084.1"/>
    </source>
</evidence>
<comment type="caution">
    <text evidence="1">The sequence shown here is derived from an EMBL/GenBank/DDBJ whole genome shotgun (WGS) entry which is preliminary data.</text>
</comment>
<dbReference type="GO" id="GO:0000030">
    <property type="term" value="F:mannosyltransferase activity"/>
    <property type="evidence" value="ECO:0007669"/>
    <property type="project" value="TreeGrafter"/>
</dbReference>
<dbReference type="GO" id="GO:0016020">
    <property type="term" value="C:membrane"/>
    <property type="evidence" value="ECO:0007669"/>
    <property type="project" value="GOC"/>
</dbReference>
<dbReference type="InterPro" id="IPR029044">
    <property type="entry name" value="Nucleotide-diphossugar_trans"/>
</dbReference>
<sequence>MKLNTINKFIKKTRRWHKKTGLALFQRAAAHFEEKKKAAIFSVIDRLNVQAEPVSPVHQAQSRMIWICWFQGLEHAPALVKQCVESVKCHTPDANVIVLTDENIPQYLNLPEHITTKYQAGLISKAQYSDIVRCSLLYQYGGIWMDATVFMTRSLPESFFENKFSSLRFTSSAQDNALSQGYWTAYFLAAQQGNTLVKLVRDILYRYWQEHDALIEYFLIDYSFLYAREQVPAFREMMNVQPVTGENRFLIRQFINSAPTETALNALNNDPVGIYKLSHKEKYLMTDNGKPTLYRIILNGNFKLQ</sequence>
<dbReference type="Pfam" id="PF05704">
    <property type="entry name" value="Caps_synth"/>
    <property type="match status" value="1"/>
</dbReference>
<organism evidence="1">
    <name type="scientific">Cronobacter turicensis</name>
    <dbReference type="NCBI Taxonomy" id="413502"/>
    <lineage>
        <taxon>Bacteria</taxon>
        <taxon>Pseudomonadati</taxon>
        <taxon>Pseudomonadota</taxon>
        <taxon>Gammaproteobacteria</taxon>
        <taxon>Enterobacterales</taxon>
        <taxon>Enterobacteriaceae</taxon>
        <taxon>Cronobacter</taxon>
    </lineage>
</organism>
<dbReference type="OrthoDB" id="9802881at2"/>
<dbReference type="AlphaFoldDB" id="A0A2T7BAY0"/>